<gene>
    <name evidence="4" type="ORF">AKAW2_80146A</name>
    <name evidence="5" type="ORF">RIB2604_01501670</name>
</gene>
<dbReference type="EMBL" id="AP024432">
    <property type="protein sequence ID" value="BCS04345.1"/>
    <property type="molecule type" value="Genomic_DNA"/>
</dbReference>
<keyword evidence="7" id="KW-1185">Reference proteome</keyword>
<organism evidence="5 6">
    <name type="scientific">Aspergillus kawachii</name>
    <name type="common">White koji mold</name>
    <name type="synonym">Aspergillus awamori var. kawachi</name>
    <dbReference type="NCBI Taxonomy" id="1069201"/>
    <lineage>
        <taxon>Eukaryota</taxon>
        <taxon>Fungi</taxon>
        <taxon>Dikarya</taxon>
        <taxon>Ascomycota</taxon>
        <taxon>Pezizomycotina</taxon>
        <taxon>Eurotiomycetes</taxon>
        <taxon>Eurotiomycetidae</taxon>
        <taxon>Eurotiales</taxon>
        <taxon>Aspergillaceae</taxon>
        <taxon>Aspergillus</taxon>
        <taxon>Aspergillus subgen. Circumdati</taxon>
    </lineage>
</organism>
<evidence type="ECO:0000256" key="2">
    <source>
        <dbReference type="SAM" id="SignalP"/>
    </source>
</evidence>
<dbReference type="Proteomes" id="UP000075230">
    <property type="component" value="Unassembled WGS sequence"/>
</dbReference>
<dbReference type="GO" id="GO:0009277">
    <property type="term" value="C:fungal-type cell wall"/>
    <property type="evidence" value="ECO:0007669"/>
    <property type="project" value="TreeGrafter"/>
</dbReference>
<dbReference type="EMBL" id="BCWF01000015">
    <property type="protein sequence ID" value="GAT22136.1"/>
    <property type="molecule type" value="Genomic_DNA"/>
</dbReference>
<accession>A0A146F813</accession>
<dbReference type="InterPro" id="IPR024655">
    <property type="entry name" value="Asl1_glyco_hydro_catalytic"/>
</dbReference>
<dbReference type="VEuPathDB" id="FungiDB:ASPFODRAFT_212214"/>
<evidence type="ECO:0000313" key="7">
    <source>
        <dbReference type="Proteomes" id="UP000661280"/>
    </source>
</evidence>
<dbReference type="PANTHER" id="PTHR34154:SF10">
    <property type="entry name" value="ASL1-LIKE GLYCOSYL HYDROLASE CATALYTIC DOMAIN-CONTAINING PROTEIN"/>
    <property type="match status" value="1"/>
</dbReference>
<dbReference type="Pfam" id="PF11790">
    <property type="entry name" value="Glyco_hydro_cc"/>
    <property type="match status" value="1"/>
</dbReference>
<dbReference type="RefSeq" id="XP_041548107.1">
    <property type="nucleotide sequence ID" value="XM_041681135.1"/>
</dbReference>
<evidence type="ECO:0000256" key="1">
    <source>
        <dbReference type="SAM" id="MobiDB-lite"/>
    </source>
</evidence>
<dbReference type="SUPFAM" id="SSF51445">
    <property type="entry name" value="(Trans)glycosidases"/>
    <property type="match status" value="1"/>
</dbReference>
<dbReference type="InterPro" id="IPR017853">
    <property type="entry name" value="GH"/>
</dbReference>
<dbReference type="Gene3D" id="3.20.20.80">
    <property type="entry name" value="Glycosidases"/>
    <property type="match status" value="1"/>
</dbReference>
<dbReference type="PANTHER" id="PTHR34154">
    <property type="entry name" value="ALKALI-SENSITIVE LINKAGE PROTEIN 1"/>
    <property type="match status" value="1"/>
</dbReference>
<name>A0A146F813_ASPKA</name>
<feature type="domain" description="Asl1-like glycosyl hydrolase catalytic" evidence="3">
    <location>
        <begin position="48"/>
        <end position="281"/>
    </location>
</feature>
<feature type="chain" id="PRO_5042682357" evidence="2">
    <location>
        <begin position="20"/>
        <end position="283"/>
    </location>
</feature>
<dbReference type="GO" id="GO:0071966">
    <property type="term" value="P:fungal-type cell wall polysaccharide metabolic process"/>
    <property type="evidence" value="ECO:0007669"/>
    <property type="project" value="TreeGrafter"/>
</dbReference>
<feature type="signal peptide" evidence="2">
    <location>
        <begin position="1"/>
        <end position="19"/>
    </location>
</feature>
<feature type="region of interest" description="Disordered" evidence="1">
    <location>
        <begin position="23"/>
        <end position="49"/>
    </location>
</feature>
<reference evidence="6" key="2">
    <citation type="submission" date="2016-02" db="EMBL/GenBank/DDBJ databases">
        <title>Genome sequencing of Aspergillus luchuensis NBRC 4314.</title>
        <authorList>
            <person name="Yamada O."/>
        </authorList>
    </citation>
    <scope>NUCLEOTIDE SEQUENCE [LARGE SCALE GENOMIC DNA]</scope>
    <source>
        <strain evidence="6">RIB 2604</strain>
    </source>
</reference>
<reference evidence="5 6" key="1">
    <citation type="journal article" date="2016" name="DNA Res.">
        <title>Genome sequence of Aspergillus luchuensis NBRC 4314.</title>
        <authorList>
            <person name="Yamada O."/>
            <person name="Machida M."/>
            <person name="Hosoyama A."/>
            <person name="Goto M."/>
            <person name="Takahashi T."/>
            <person name="Futagami T."/>
            <person name="Yamagata Y."/>
            <person name="Takeuchi M."/>
            <person name="Kobayashi T."/>
            <person name="Koike H."/>
            <person name="Abe K."/>
            <person name="Asai K."/>
            <person name="Arita M."/>
            <person name="Fujita N."/>
            <person name="Fukuda K."/>
            <person name="Higa K."/>
            <person name="Horikawa H."/>
            <person name="Ishikawa T."/>
            <person name="Jinno K."/>
            <person name="Kato Y."/>
            <person name="Kirimura K."/>
            <person name="Mizutani O."/>
            <person name="Nakasone K."/>
            <person name="Sano M."/>
            <person name="Shiraishi Y."/>
            <person name="Tsukahara M."/>
            <person name="Gomi K."/>
        </authorList>
    </citation>
    <scope>NUCLEOTIDE SEQUENCE [LARGE SCALE GENOMIC DNA]</scope>
    <source>
        <strain evidence="5 6">RIB 2604</strain>
    </source>
</reference>
<dbReference type="GeneID" id="64965666"/>
<keyword evidence="2" id="KW-0732">Signal</keyword>
<reference evidence="4" key="3">
    <citation type="submission" date="2021-01" db="EMBL/GenBank/DDBJ databases">
        <authorList>
            <consortium name="Aspergillus luchuensis mut. kawachii IFO 4304 genome sequencing consortium"/>
            <person name="Kazuki M."/>
            <person name="Futagami T."/>
        </authorList>
    </citation>
    <scope>NUCLEOTIDE SEQUENCE</scope>
    <source>
        <strain evidence="4">IFO 4308</strain>
    </source>
</reference>
<reference evidence="4" key="4">
    <citation type="submission" date="2021-02" db="EMBL/GenBank/DDBJ databases">
        <title>Aspergillus luchuensis mut. kawachii IFO 4304 genome sequence.</title>
        <authorList>
            <person name="Mori K."/>
            <person name="Kadooka C."/>
            <person name="Goto M."/>
            <person name="Futagami T."/>
        </authorList>
    </citation>
    <scope>NUCLEOTIDE SEQUENCE</scope>
    <source>
        <strain evidence="4">IFO 4308</strain>
    </source>
</reference>
<evidence type="ECO:0000313" key="4">
    <source>
        <dbReference type="EMBL" id="BCS04345.1"/>
    </source>
</evidence>
<proteinExistence type="predicted"/>
<dbReference type="AlphaFoldDB" id="A0A146F813"/>
<protein>
    <submittedName>
        <fullName evidence="5">Similar to An11g01660</fullName>
    </submittedName>
</protein>
<dbReference type="FunFam" id="3.20.20.80:FF:000271">
    <property type="entry name" value="Alkali-sensitive linkage protein 1"/>
    <property type="match status" value="1"/>
</dbReference>
<dbReference type="OrthoDB" id="43654at2759"/>
<dbReference type="KEGG" id="aluc:AKAW2_80146A"/>
<evidence type="ECO:0000259" key="3">
    <source>
        <dbReference type="Pfam" id="PF11790"/>
    </source>
</evidence>
<evidence type="ECO:0000313" key="5">
    <source>
        <dbReference type="EMBL" id="GAT22136.1"/>
    </source>
</evidence>
<evidence type="ECO:0000313" key="6">
    <source>
        <dbReference type="Proteomes" id="UP000075230"/>
    </source>
</evidence>
<dbReference type="InterPro" id="IPR053183">
    <property type="entry name" value="ASL1"/>
</dbReference>
<dbReference type="Proteomes" id="UP000661280">
    <property type="component" value="Chromosome 8"/>
</dbReference>
<sequence>MVSFKSLLTAATLATAVLAIPHGGHGHNSHKHRSTHVASKRGSSSKRGAAYNSVSSVHTLTSGSSGNGTVSWAYDWNMYADGSLPSNVEYVPMLWGSKMFGGWLTAIETALDSGSNYIMGFNEPDASSQASMTASEAASSYKKYITPYSGKAKLVTPAVTSSNTEGEGLSWMKSFLSECSECDMSVLAVHWYGTSADEFKSFVQEAMQVADDNGLDETWVTEFALTSGESAGSDESSAADFLDEVLPWLDSQSGVGRYAYYMCADGYLLSGEELSSSGKVYVA</sequence>
<feature type="compositionally biased region" description="Basic residues" evidence="1">
    <location>
        <begin position="24"/>
        <end position="39"/>
    </location>
</feature>